<dbReference type="EMBL" id="JSAQ01000001">
    <property type="protein sequence ID" value="KGO05873.1"/>
    <property type="molecule type" value="Genomic_DNA"/>
</dbReference>
<dbReference type="PANTHER" id="PTHR11373">
    <property type="entry name" value="DEOXYNUCLEOSIDE TRIPHOSPHATE TRIPHOSPHOHYDROLASE"/>
    <property type="match status" value="1"/>
</dbReference>
<dbReference type="AlphaFoldDB" id="A0A0A2GTS3"/>
<protein>
    <submittedName>
        <fullName evidence="2">Phosphohydrolase</fullName>
    </submittedName>
</protein>
<evidence type="ECO:0000313" key="3">
    <source>
        <dbReference type="Proteomes" id="UP000030140"/>
    </source>
</evidence>
<keyword evidence="3" id="KW-1185">Reference proteome</keyword>
<dbReference type="PATRIC" id="fig|1300343.5.peg.1986"/>
<proteinExistence type="predicted"/>
<comment type="caution">
    <text evidence="2">The sequence shown here is derived from an EMBL/GenBank/DDBJ whole genome shotgun (WGS) entry which is preliminary data.</text>
</comment>
<dbReference type="InterPro" id="IPR045509">
    <property type="entry name" value="HD_assoc_2"/>
</dbReference>
<dbReference type="PANTHER" id="PTHR11373:SF4">
    <property type="entry name" value="DEOXYNUCLEOSIDE TRIPHOSPHATE TRIPHOSPHOHYDROLASE SAMHD1"/>
    <property type="match status" value="1"/>
</dbReference>
<keyword evidence="2" id="KW-0378">Hydrolase</keyword>
<dbReference type="Pfam" id="PF01966">
    <property type="entry name" value="HD"/>
    <property type="match status" value="1"/>
</dbReference>
<gene>
    <name evidence="2" type="ORF">NV36_02765</name>
</gene>
<dbReference type="GO" id="GO:0008832">
    <property type="term" value="F:dGTPase activity"/>
    <property type="evidence" value="ECO:0007669"/>
    <property type="project" value="TreeGrafter"/>
</dbReference>
<dbReference type="OrthoDB" id="9803619at2"/>
<dbReference type="RefSeq" id="WP_035324895.1">
    <property type="nucleotide sequence ID" value="NZ_CP015125.1"/>
</dbReference>
<accession>A0A0A2GTS3</accession>
<dbReference type="InterPro" id="IPR006674">
    <property type="entry name" value="HD_domain"/>
</dbReference>
<dbReference type="SMART" id="SM00471">
    <property type="entry name" value="HDc"/>
    <property type="match status" value="1"/>
</dbReference>
<dbReference type="Pfam" id="PF19276">
    <property type="entry name" value="HD_assoc_2"/>
    <property type="match status" value="1"/>
</dbReference>
<sequence length="407" mass="46372">MQSSKVTIINDPIYGFITIPNGVLFDLIQHKYFQRLRRITQMGLSYLVYPGAHHTRFQHAIGCLGVMQKALKVLVDKGVVISEAEQEAVLIAILLHDIGHGPFSHAMEHSIVDGVSHEDISTLFMEALNEEFNGSLTLAIQIFEGSYHRSFLNQLVSGQLDMDRTDYLKRDSFYTGMAEGNINTERIVAMLNVKDDHLVVEEKGVYTVEKFLVARRLMYWQVYLHKTGIVAEQLLTRVLKRAKELSREGEILPSSKALQFFLQNQIDSDTIKKSLDTFAQLDDYDIISAMKEWCSHKDFVLSELSKSIINRDLLKVKIRKKPFAPAKLEKHRSALMKQYSISQEEANYFVITGTISNQAYNYKKGGINILMSNGKIVDVVKASDQLSLKSLTKEVVKNYLCYPKPKR</sequence>
<dbReference type="GO" id="GO:0006203">
    <property type="term" value="P:dGTP catabolic process"/>
    <property type="evidence" value="ECO:0007669"/>
    <property type="project" value="TreeGrafter"/>
</dbReference>
<dbReference type="InterPro" id="IPR003607">
    <property type="entry name" value="HD/PDEase_dom"/>
</dbReference>
<dbReference type="Gene3D" id="1.10.3210.10">
    <property type="entry name" value="Hypothetical protein af1432"/>
    <property type="match status" value="1"/>
</dbReference>
<feature type="domain" description="HD/PDEase" evidence="1">
    <location>
        <begin position="52"/>
        <end position="177"/>
    </location>
</feature>
<organism evidence="2 3">
    <name type="scientific">Dokdonia donghaensis DSW-1</name>
    <dbReference type="NCBI Taxonomy" id="1300343"/>
    <lineage>
        <taxon>Bacteria</taxon>
        <taxon>Pseudomonadati</taxon>
        <taxon>Bacteroidota</taxon>
        <taxon>Flavobacteriia</taxon>
        <taxon>Flavobacteriales</taxon>
        <taxon>Flavobacteriaceae</taxon>
        <taxon>Dokdonia</taxon>
    </lineage>
</organism>
<dbReference type="CDD" id="cd00077">
    <property type="entry name" value="HDc"/>
    <property type="match status" value="1"/>
</dbReference>
<dbReference type="KEGG" id="ddo:I597_1979"/>
<name>A0A0A2GTS3_9FLAO</name>
<dbReference type="SUPFAM" id="SSF109604">
    <property type="entry name" value="HD-domain/PDEase-like"/>
    <property type="match status" value="1"/>
</dbReference>
<reference evidence="2 3" key="1">
    <citation type="submission" date="2014-10" db="EMBL/GenBank/DDBJ databases">
        <title>Draft genome sequence of the proteorhodopsin-containing marine bacterium Dokdonia donghaensis.</title>
        <authorList>
            <person name="Gomez-Consarnau L."/>
            <person name="Gonzalez J.M."/>
            <person name="Riedel T."/>
            <person name="Jaenicke S."/>
            <person name="Wagner-Doebler I."/>
            <person name="Fuhrman J.A."/>
        </authorList>
    </citation>
    <scope>NUCLEOTIDE SEQUENCE [LARGE SCALE GENOMIC DNA]</scope>
    <source>
        <strain evidence="2 3">DSW-1</strain>
    </source>
</reference>
<evidence type="ECO:0000259" key="1">
    <source>
        <dbReference type="SMART" id="SM00471"/>
    </source>
</evidence>
<dbReference type="InterPro" id="IPR050135">
    <property type="entry name" value="dGTPase-like"/>
</dbReference>
<evidence type="ECO:0000313" key="2">
    <source>
        <dbReference type="EMBL" id="KGO05873.1"/>
    </source>
</evidence>
<dbReference type="Proteomes" id="UP000030140">
    <property type="component" value="Unassembled WGS sequence"/>
</dbReference>